<sequence length="115" mass="12823">MKFLVLVTTTLLPLIPGVVYGVDFDGWCASHYGNVGKPWAICGKAEYVNNDPKQGISRWSVRPQDKCKLLKDDPTAIPFCCANSIHKIVTTRFWGWRSGIAVDAVMIKEDCHKLA</sequence>
<dbReference type="AlphaFoldDB" id="A0A5B0NJ61"/>
<evidence type="ECO:0000256" key="1">
    <source>
        <dbReference type="SAM" id="SignalP"/>
    </source>
</evidence>
<feature type="signal peptide" evidence="1">
    <location>
        <begin position="1"/>
        <end position="21"/>
    </location>
</feature>
<gene>
    <name evidence="2" type="ORF">PGT21_013942</name>
    <name evidence="3" type="ORF">PGTUg99_008503</name>
</gene>
<accession>A0A5B0NJ61</accession>
<dbReference type="Proteomes" id="UP000325313">
    <property type="component" value="Unassembled WGS sequence"/>
</dbReference>
<dbReference type="EMBL" id="VSWC01000093">
    <property type="protein sequence ID" value="KAA1089321.1"/>
    <property type="molecule type" value="Genomic_DNA"/>
</dbReference>
<feature type="chain" id="PRO_5036137475" evidence="1">
    <location>
        <begin position="22"/>
        <end position="115"/>
    </location>
</feature>
<keyword evidence="1" id="KW-0732">Signal</keyword>
<evidence type="ECO:0000313" key="5">
    <source>
        <dbReference type="Proteomes" id="UP000325313"/>
    </source>
</evidence>
<dbReference type="EMBL" id="VDEP01000381">
    <property type="protein sequence ID" value="KAA1091842.1"/>
    <property type="molecule type" value="Genomic_DNA"/>
</dbReference>
<evidence type="ECO:0000313" key="2">
    <source>
        <dbReference type="EMBL" id="KAA1089321.1"/>
    </source>
</evidence>
<protein>
    <submittedName>
        <fullName evidence="2">Uncharacterized protein</fullName>
    </submittedName>
</protein>
<organism evidence="2 4">
    <name type="scientific">Puccinia graminis f. sp. tritici</name>
    <dbReference type="NCBI Taxonomy" id="56615"/>
    <lineage>
        <taxon>Eukaryota</taxon>
        <taxon>Fungi</taxon>
        <taxon>Dikarya</taxon>
        <taxon>Basidiomycota</taxon>
        <taxon>Pucciniomycotina</taxon>
        <taxon>Pucciniomycetes</taxon>
        <taxon>Pucciniales</taxon>
        <taxon>Pucciniaceae</taxon>
        <taxon>Puccinia</taxon>
    </lineage>
</organism>
<name>A0A5B0NJ61_PUCGR</name>
<dbReference type="OrthoDB" id="10276614at2759"/>
<proteinExistence type="predicted"/>
<evidence type="ECO:0000313" key="3">
    <source>
        <dbReference type="EMBL" id="KAA1091842.1"/>
    </source>
</evidence>
<keyword evidence="4" id="KW-1185">Reference proteome</keyword>
<evidence type="ECO:0000313" key="4">
    <source>
        <dbReference type="Proteomes" id="UP000324748"/>
    </source>
</evidence>
<reference evidence="4 5" key="1">
    <citation type="submission" date="2019-05" db="EMBL/GenBank/DDBJ databases">
        <title>Emergence of the Ug99 lineage of the wheat stem rust pathogen through somatic hybridization.</title>
        <authorList>
            <person name="Li F."/>
            <person name="Upadhyaya N.M."/>
            <person name="Sperschneider J."/>
            <person name="Matny O."/>
            <person name="Nguyen-Phuc H."/>
            <person name="Mago R."/>
            <person name="Raley C."/>
            <person name="Miller M.E."/>
            <person name="Silverstein K.A.T."/>
            <person name="Henningsen E."/>
            <person name="Hirsch C.D."/>
            <person name="Visser B."/>
            <person name="Pretorius Z.A."/>
            <person name="Steffenson B.J."/>
            <person name="Schwessinger B."/>
            <person name="Dodds P.N."/>
            <person name="Figueroa M."/>
        </authorList>
    </citation>
    <scope>NUCLEOTIDE SEQUENCE [LARGE SCALE GENOMIC DNA]</scope>
    <source>
        <strain evidence="2">21-0</strain>
        <strain evidence="3 5">Ug99</strain>
    </source>
</reference>
<dbReference type="Proteomes" id="UP000324748">
    <property type="component" value="Unassembled WGS sequence"/>
</dbReference>
<comment type="caution">
    <text evidence="2">The sequence shown here is derived from an EMBL/GenBank/DDBJ whole genome shotgun (WGS) entry which is preliminary data.</text>
</comment>